<evidence type="ECO:0000259" key="3">
    <source>
        <dbReference type="Pfam" id="PF01048"/>
    </source>
</evidence>
<dbReference type="PANTHER" id="PTHR46832:SF2">
    <property type="entry name" value="FUTALOSINE HYDROLASE"/>
    <property type="match status" value="1"/>
</dbReference>
<dbReference type="RefSeq" id="WP_158947211.1">
    <property type="nucleotide sequence ID" value="NZ_CP046400.1"/>
</dbReference>
<keyword evidence="1 4" id="KW-0378">Hydrolase</keyword>
<dbReference type="InterPro" id="IPR019963">
    <property type="entry name" value="FL_hydrolase_MqnB"/>
</dbReference>
<dbReference type="GO" id="GO:0019284">
    <property type="term" value="P:L-methionine salvage from S-adenosylmethionine"/>
    <property type="evidence" value="ECO:0007669"/>
    <property type="project" value="TreeGrafter"/>
</dbReference>
<evidence type="ECO:0000313" key="4">
    <source>
        <dbReference type="EMBL" id="QGY39987.1"/>
    </source>
</evidence>
<dbReference type="Proteomes" id="UP000428328">
    <property type="component" value="Chromosome"/>
</dbReference>
<comment type="similarity">
    <text evidence="1">Belongs to the PNP/UDP phosphorylase family. Futalosine hydrolase subfamily.</text>
</comment>
<sequence>MIVFVTATAKEMRSAFGGSAPAVEQGETREFSFRGRSLLLAVSGVGLVNAALAAGRLLDLPRVEGMVNVGIAGAYDVEAFPLGTTAYAWREAWPEYGLLDEEGRVDPKAIGFPQGKAGKQLVWNRVKLQPVRDAGAMGLHLGELWNRASALSVGSVTGSADRAGWLKTAFSGDIENMEGFAFGYACQSTGVPFLEVRTISNMVGSRLDGDWDLKGALGSLEEAVETLFSGA</sequence>
<dbReference type="HAMAP" id="MF_00991">
    <property type="entry name" value="MqnB"/>
    <property type="match status" value="1"/>
</dbReference>
<dbReference type="GO" id="GO:0008930">
    <property type="term" value="F:methylthioadenosine nucleosidase activity"/>
    <property type="evidence" value="ECO:0007669"/>
    <property type="project" value="TreeGrafter"/>
</dbReference>
<dbReference type="GO" id="GO:0008782">
    <property type="term" value="F:adenosylhomocysteine nucleosidase activity"/>
    <property type="evidence" value="ECO:0007669"/>
    <property type="project" value="TreeGrafter"/>
</dbReference>
<dbReference type="Pfam" id="PF01048">
    <property type="entry name" value="PNP_UDP_1"/>
    <property type="match status" value="1"/>
</dbReference>
<name>A0A6I6JII4_9BACT</name>
<dbReference type="GO" id="GO:0009116">
    <property type="term" value="P:nucleoside metabolic process"/>
    <property type="evidence" value="ECO:0007669"/>
    <property type="project" value="InterPro"/>
</dbReference>
<keyword evidence="4" id="KW-0326">Glycosidase</keyword>
<comment type="pathway">
    <text evidence="1">Quinol/quinone metabolism; menaquinone biosynthesis.</text>
</comment>
<dbReference type="SUPFAM" id="SSF53167">
    <property type="entry name" value="Purine and uridine phosphorylases"/>
    <property type="match status" value="1"/>
</dbReference>
<organism evidence="4 5">
    <name type="scientific">Pseudodesulfovibrio cashew</name>
    <dbReference type="NCBI Taxonomy" id="2678688"/>
    <lineage>
        <taxon>Bacteria</taxon>
        <taxon>Pseudomonadati</taxon>
        <taxon>Thermodesulfobacteriota</taxon>
        <taxon>Desulfovibrionia</taxon>
        <taxon>Desulfovibrionales</taxon>
        <taxon>Desulfovibrionaceae</taxon>
    </lineage>
</organism>
<dbReference type="GO" id="GO:0005829">
    <property type="term" value="C:cytosol"/>
    <property type="evidence" value="ECO:0007669"/>
    <property type="project" value="TreeGrafter"/>
</dbReference>
<dbReference type="EMBL" id="CP046400">
    <property type="protein sequence ID" value="QGY39987.1"/>
    <property type="molecule type" value="Genomic_DNA"/>
</dbReference>
<comment type="catalytic activity">
    <reaction evidence="1">
        <text>futalosine + H2O = dehypoxanthine futalosine + hypoxanthine</text>
        <dbReference type="Rhea" id="RHEA:25904"/>
        <dbReference type="ChEBI" id="CHEBI:15377"/>
        <dbReference type="ChEBI" id="CHEBI:17368"/>
        <dbReference type="ChEBI" id="CHEBI:58863"/>
        <dbReference type="ChEBI" id="CHEBI:58864"/>
        <dbReference type="EC" id="3.2.2.26"/>
    </reaction>
</comment>
<keyword evidence="5" id="KW-1185">Reference proteome</keyword>
<evidence type="ECO:0000313" key="5">
    <source>
        <dbReference type="Proteomes" id="UP000428328"/>
    </source>
</evidence>
<gene>
    <name evidence="1 4" type="primary">mqnB</name>
    <name evidence="4" type="ORF">GM415_07560</name>
</gene>
<dbReference type="EC" id="3.2.2.26" evidence="1 2"/>
<reference evidence="4 5" key="1">
    <citation type="submission" date="2019-11" db="EMBL/GenBank/DDBJ databases">
        <authorList>
            <person name="Zheng R.K."/>
            <person name="Sun C.M."/>
        </authorList>
    </citation>
    <scope>NUCLEOTIDE SEQUENCE [LARGE SCALE GENOMIC DNA]</scope>
    <source>
        <strain evidence="4 5">SRB007</strain>
    </source>
</reference>
<dbReference type="AlphaFoldDB" id="A0A6I6JII4"/>
<keyword evidence="1" id="KW-0474">Menaquinone biosynthesis</keyword>
<dbReference type="Gene3D" id="3.40.50.1580">
    <property type="entry name" value="Nucleoside phosphorylase domain"/>
    <property type="match status" value="1"/>
</dbReference>
<dbReference type="GO" id="GO:0009234">
    <property type="term" value="P:menaquinone biosynthetic process"/>
    <property type="evidence" value="ECO:0007669"/>
    <property type="project" value="UniProtKB-UniRule"/>
</dbReference>
<proteinExistence type="inferred from homology"/>
<dbReference type="UniPathway" id="UPA00079"/>
<dbReference type="NCBIfam" id="TIGR03664">
    <property type="entry name" value="fut_nucase"/>
    <property type="match status" value="1"/>
</dbReference>
<dbReference type="PANTHER" id="PTHR46832">
    <property type="entry name" value="5'-METHYLTHIOADENOSINE/S-ADENOSYLHOMOCYSTEINE NUCLEOSIDASE"/>
    <property type="match status" value="1"/>
</dbReference>
<evidence type="ECO:0000256" key="1">
    <source>
        <dbReference type="HAMAP-Rule" id="MF_00991"/>
    </source>
</evidence>
<accession>A0A6I6JII4</accession>
<protein>
    <recommendedName>
        <fullName evidence="1 2">Futalosine hydrolase</fullName>
        <shortName evidence="1">FL hydrolase</shortName>
        <ecNumber evidence="1 2">3.2.2.26</ecNumber>
    </recommendedName>
    <alternativeName>
        <fullName evidence="1">Futalosine nucleosidase</fullName>
    </alternativeName>
    <alternativeName>
        <fullName evidence="1">Menaquinone biosynthetic enzyme MqnB</fullName>
    </alternativeName>
</protein>
<dbReference type="InterPro" id="IPR035994">
    <property type="entry name" value="Nucleoside_phosphorylase_sf"/>
</dbReference>
<dbReference type="InterPro" id="IPR000845">
    <property type="entry name" value="Nucleoside_phosphorylase_d"/>
</dbReference>
<feature type="domain" description="Nucleoside phosphorylase" evidence="3">
    <location>
        <begin position="166"/>
        <end position="227"/>
    </location>
</feature>
<comment type="function">
    <text evidence="1">Catalyzes the hydrolysis of futalosine (FL) to dehypoxanthine futalosine (DHFL) and hypoxanthine, a step in the biosynthesis of menaquinone (MK, vitamin K2).</text>
</comment>
<evidence type="ECO:0000256" key="2">
    <source>
        <dbReference type="NCBIfam" id="TIGR03664"/>
    </source>
</evidence>
<dbReference type="KEGG" id="psel:GM415_07560"/>